<feature type="compositionally biased region" description="Low complexity" evidence="1">
    <location>
        <begin position="73"/>
        <end position="91"/>
    </location>
</feature>
<evidence type="ECO:0000313" key="2">
    <source>
        <dbReference type="EMBL" id="KXH47044.1"/>
    </source>
</evidence>
<dbReference type="EMBL" id="JEMN01001131">
    <property type="protein sequence ID" value="KXH47044.1"/>
    <property type="molecule type" value="Genomic_DNA"/>
</dbReference>
<dbReference type="OrthoDB" id="4851276at2759"/>
<feature type="compositionally biased region" description="Basic and acidic residues" evidence="1">
    <location>
        <begin position="209"/>
        <end position="222"/>
    </location>
</feature>
<gene>
    <name evidence="2" type="ORF">CNYM01_04640</name>
</gene>
<protein>
    <submittedName>
        <fullName evidence="2">Uncharacterized protein</fullName>
    </submittedName>
</protein>
<keyword evidence="3" id="KW-1185">Reference proteome</keyword>
<dbReference type="AlphaFoldDB" id="A0A135TFY8"/>
<sequence>MKGGAFSLVSEHTPHILSIFTFDSLITYYPPEAVQAASLPASILPLSQLSSRNDVPFFTEHDGSPIIEGTKQSPPLSNKSFSSFSSSDKPFATPNKDNVTQPKYLSLTPDHRRSSLALAPETPNDHKYGEKTPGNWPDLASESTPPSAEVEYSSTSKAAGKTTPTTTDNLADSHRKSKTEFNSLPSELLHMSLGITGGPDTGAQAHRKSSTEFKEVVVAEGK</sequence>
<reference evidence="2 3" key="1">
    <citation type="submission" date="2014-02" db="EMBL/GenBank/DDBJ databases">
        <title>The genome sequence of Colletotrichum nymphaeae SA-01.</title>
        <authorList>
            <person name="Baroncelli R."/>
            <person name="Thon M.R."/>
        </authorList>
    </citation>
    <scope>NUCLEOTIDE SEQUENCE [LARGE SCALE GENOMIC DNA]</scope>
    <source>
        <strain evidence="2 3">SA-01</strain>
    </source>
</reference>
<organism evidence="2 3">
    <name type="scientific">Colletotrichum nymphaeae SA-01</name>
    <dbReference type="NCBI Taxonomy" id="1460502"/>
    <lineage>
        <taxon>Eukaryota</taxon>
        <taxon>Fungi</taxon>
        <taxon>Dikarya</taxon>
        <taxon>Ascomycota</taxon>
        <taxon>Pezizomycotina</taxon>
        <taxon>Sordariomycetes</taxon>
        <taxon>Hypocreomycetidae</taxon>
        <taxon>Glomerellales</taxon>
        <taxon>Glomerellaceae</taxon>
        <taxon>Colletotrichum</taxon>
        <taxon>Colletotrichum acutatum species complex</taxon>
    </lineage>
</organism>
<name>A0A135TFY8_9PEZI</name>
<accession>A0A135TFY8</accession>
<dbReference type="Proteomes" id="UP000070054">
    <property type="component" value="Unassembled WGS sequence"/>
</dbReference>
<feature type="compositionally biased region" description="Polar residues" evidence="1">
    <location>
        <begin position="141"/>
        <end position="170"/>
    </location>
</feature>
<feature type="region of interest" description="Disordered" evidence="1">
    <location>
        <begin position="60"/>
        <end position="222"/>
    </location>
</feature>
<proteinExistence type="predicted"/>
<comment type="caution">
    <text evidence="2">The sequence shown here is derived from an EMBL/GenBank/DDBJ whole genome shotgun (WGS) entry which is preliminary data.</text>
</comment>
<evidence type="ECO:0000313" key="3">
    <source>
        <dbReference type="Proteomes" id="UP000070054"/>
    </source>
</evidence>
<evidence type="ECO:0000256" key="1">
    <source>
        <dbReference type="SAM" id="MobiDB-lite"/>
    </source>
</evidence>